<evidence type="ECO:0000313" key="8">
    <source>
        <dbReference type="Proteomes" id="UP001562159"/>
    </source>
</evidence>
<dbReference type="Pfam" id="PF04828">
    <property type="entry name" value="GFA"/>
    <property type="match status" value="1"/>
</dbReference>
<evidence type="ECO:0000256" key="1">
    <source>
        <dbReference type="ARBA" id="ARBA00005495"/>
    </source>
</evidence>
<proteinExistence type="inferred from homology"/>
<sequence length="122" mass="13410">MTLHPSRRTRPGSFVRRARAAATKRDGRCQCGKVSYRCPAEPPFRFDCRCTDCRESTGAACAPPMFFAREGVEITGAALPRIDRRQRKPARRGFCPSCGTQVAGADDAPSGKRAPAIPRRFP</sequence>
<evidence type="ECO:0000256" key="5">
    <source>
        <dbReference type="SAM" id="MobiDB-lite"/>
    </source>
</evidence>
<evidence type="ECO:0000256" key="2">
    <source>
        <dbReference type="ARBA" id="ARBA00022723"/>
    </source>
</evidence>
<dbReference type="Proteomes" id="UP001562159">
    <property type="component" value="Unassembled WGS sequence"/>
</dbReference>
<keyword evidence="3" id="KW-0862">Zinc</keyword>
<dbReference type="PANTHER" id="PTHR33337:SF40">
    <property type="entry name" value="CENP-V_GFA DOMAIN-CONTAINING PROTEIN-RELATED"/>
    <property type="match status" value="1"/>
</dbReference>
<dbReference type="EMBL" id="JBGBPY010000001">
    <property type="protein sequence ID" value="MEY2182657.1"/>
    <property type="molecule type" value="Genomic_DNA"/>
</dbReference>
<dbReference type="Gene3D" id="3.90.1590.10">
    <property type="entry name" value="glutathione-dependent formaldehyde- activating enzyme (gfa)"/>
    <property type="match status" value="1"/>
</dbReference>
<organism evidence="7 8">
    <name type="scientific">Rhodanobacter humi</name>
    <dbReference type="NCBI Taxonomy" id="1888173"/>
    <lineage>
        <taxon>Bacteria</taxon>
        <taxon>Pseudomonadati</taxon>
        <taxon>Pseudomonadota</taxon>
        <taxon>Gammaproteobacteria</taxon>
        <taxon>Lysobacterales</taxon>
        <taxon>Rhodanobacteraceae</taxon>
        <taxon>Rhodanobacter</taxon>
    </lineage>
</organism>
<dbReference type="PANTHER" id="PTHR33337">
    <property type="entry name" value="GFA DOMAIN-CONTAINING PROTEIN"/>
    <property type="match status" value="1"/>
</dbReference>
<keyword evidence="2" id="KW-0479">Metal-binding</keyword>
<keyword evidence="8" id="KW-1185">Reference proteome</keyword>
<comment type="caution">
    <text evidence="7">The sequence shown here is derived from an EMBL/GenBank/DDBJ whole genome shotgun (WGS) entry which is preliminary data.</text>
</comment>
<feature type="region of interest" description="Disordered" evidence="5">
    <location>
        <begin position="85"/>
        <end position="122"/>
    </location>
</feature>
<name>A0ABV4AQI6_9GAMM</name>
<evidence type="ECO:0000259" key="6">
    <source>
        <dbReference type="PROSITE" id="PS51891"/>
    </source>
</evidence>
<reference evidence="7 8" key="1">
    <citation type="submission" date="2024-07" db="EMBL/GenBank/DDBJ databases">
        <title>Molecular mechanisms and environmental adaptations of flagellar loss and biofilm growth of Rhodanobacter under environmental stress.</title>
        <authorList>
            <person name="Chen M."/>
        </authorList>
    </citation>
    <scope>NUCLEOTIDE SEQUENCE [LARGE SCALE GENOMIC DNA]</scope>
    <source>
        <strain evidence="7 8">RS22</strain>
    </source>
</reference>
<gene>
    <name evidence="7" type="ORF">AB7878_09520</name>
</gene>
<dbReference type="PROSITE" id="PS51891">
    <property type="entry name" value="CENP_V_GFA"/>
    <property type="match status" value="1"/>
</dbReference>
<dbReference type="SUPFAM" id="SSF51316">
    <property type="entry name" value="Mss4-like"/>
    <property type="match status" value="1"/>
</dbReference>
<protein>
    <submittedName>
        <fullName evidence="7">GFA family protein</fullName>
    </submittedName>
</protein>
<evidence type="ECO:0000256" key="4">
    <source>
        <dbReference type="ARBA" id="ARBA00023239"/>
    </source>
</evidence>
<keyword evidence="4" id="KW-0456">Lyase</keyword>
<evidence type="ECO:0000256" key="3">
    <source>
        <dbReference type="ARBA" id="ARBA00022833"/>
    </source>
</evidence>
<comment type="similarity">
    <text evidence="1">Belongs to the Gfa family.</text>
</comment>
<accession>A0ABV4AQI6</accession>
<feature type="domain" description="CENP-V/GFA" evidence="6">
    <location>
        <begin position="25"/>
        <end position="122"/>
    </location>
</feature>
<evidence type="ECO:0000313" key="7">
    <source>
        <dbReference type="EMBL" id="MEY2182657.1"/>
    </source>
</evidence>
<dbReference type="InterPro" id="IPR006913">
    <property type="entry name" value="CENP-V/GFA"/>
</dbReference>
<dbReference type="InterPro" id="IPR011057">
    <property type="entry name" value="Mss4-like_sf"/>
</dbReference>